<keyword evidence="2" id="KW-0732">Signal</keyword>
<evidence type="ECO:0000313" key="4">
    <source>
        <dbReference type="Proteomes" id="UP000821866"/>
    </source>
</evidence>
<gene>
    <name evidence="3" type="ORF">HPB51_002610</name>
</gene>
<proteinExistence type="predicted"/>
<dbReference type="VEuPathDB" id="VectorBase:LOC119175045"/>
<dbReference type="EMBL" id="JABSTU010000009">
    <property type="protein sequence ID" value="KAH8020661.1"/>
    <property type="molecule type" value="Genomic_DNA"/>
</dbReference>
<evidence type="ECO:0008006" key="5">
    <source>
        <dbReference type="Google" id="ProtNLM"/>
    </source>
</evidence>
<keyword evidence="1" id="KW-1133">Transmembrane helix</keyword>
<dbReference type="AlphaFoldDB" id="A0A9J6DEX0"/>
<feature type="chain" id="PRO_5039945996" description="EGF-like domain-containing protein" evidence="2">
    <location>
        <begin position="30"/>
        <end position="138"/>
    </location>
</feature>
<protein>
    <recommendedName>
        <fullName evidence="5">EGF-like domain-containing protein</fullName>
    </recommendedName>
</protein>
<reference evidence="3" key="1">
    <citation type="journal article" date="2020" name="Cell">
        <title>Large-Scale Comparative Analyses of Tick Genomes Elucidate Their Genetic Diversity and Vector Capacities.</title>
        <authorList>
            <consortium name="Tick Genome and Microbiome Consortium (TIGMIC)"/>
            <person name="Jia N."/>
            <person name="Wang J."/>
            <person name="Shi W."/>
            <person name="Du L."/>
            <person name="Sun Y."/>
            <person name="Zhan W."/>
            <person name="Jiang J.F."/>
            <person name="Wang Q."/>
            <person name="Zhang B."/>
            <person name="Ji P."/>
            <person name="Bell-Sakyi L."/>
            <person name="Cui X.M."/>
            <person name="Yuan T.T."/>
            <person name="Jiang B.G."/>
            <person name="Yang W.F."/>
            <person name="Lam T.T."/>
            <person name="Chang Q.C."/>
            <person name="Ding S.J."/>
            <person name="Wang X.J."/>
            <person name="Zhu J.G."/>
            <person name="Ruan X.D."/>
            <person name="Zhao L."/>
            <person name="Wei J.T."/>
            <person name="Ye R.Z."/>
            <person name="Que T.C."/>
            <person name="Du C.H."/>
            <person name="Zhou Y.H."/>
            <person name="Cheng J.X."/>
            <person name="Dai P.F."/>
            <person name="Guo W.B."/>
            <person name="Han X.H."/>
            <person name="Huang E.J."/>
            <person name="Li L.F."/>
            <person name="Wei W."/>
            <person name="Gao Y.C."/>
            <person name="Liu J.Z."/>
            <person name="Shao H.Z."/>
            <person name="Wang X."/>
            <person name="Wang C.C."/>
            <person name="Yang T.C."/>
            <person name="Huo Q.B."/>
            <person name="Li W."/>
            <person name="Chen H.Y."/>
            <person name="Chen S.E."/>
            <person name="Zhou L.G."/>
            <person name="Ni X.B."/>
            <person name="Tian J.H."/>
            <person name="Sheng Y."/>
            <person name="Liu T."/>
            <person name="Pan Y.S."/>
            <person name="Xia L.Y."/>
            <person name="Li J."/>
            <person name="Zhao F."/>
            <person name="Cao W.C."/>
        </authorList>
    </citation>
    <scope>NUCLEOTIDE SEQUENCE</scope>
    <source>
        <strain evidence="3">Rmic-2018</strain>
    </source>
</reference>
<evidence type="ECO:0000256" key="1">
    <source>
        <dbReference type="SAM" id="Phobius"/>
    </source>
</evidence>
<feature type="signal peptide" evidence="2">
    <location>
        <begin position="1"/>
        <end position="29"/>
    </location>
</feature>
<evidence type="ECO:0000313" key="3">
    <source>
        <dbReference type="EMBL" id="KAH8020661.1"/>
    </source>
</evidence>
<reference evidence="3" key="2">
    <citation type="submission" date="2021-09" db="EMBL/GenBank/DDBJ databases">
        <authorList>
            <person name="Jia N."/>
            <person name="Wang J."/>
            <person name="Shi W."/>
            <person name="Du L."/>
            <person name="Sun Y."/>
            <person name="Zhan W."/>
            <person name="Jiang J."/>
            <person name="Wang Q."/>
            <person name="Zhang B."/>
            <person name="Ji P."/>
            <person name="Sakyi L.B."/>
            <person name="Cui X."/>
            <person name="Yuan T."/>
            <person name="Jiang B."/>
            <person name="Yang W."/>
            <person name="Lam T.T.-Y."/>
            <person name="Chang Q."/>
            <person name="Ding S."/>
            <person name="Wang X."/>
            <person name="Zhu J."/>
            <person name="Ruan X."/>
            <person name="Zhao L."/>
            <person name="Wei J."/>
            <person name="Que T."/>
            <person name="Du C."/>
            <person name="Cheng J."/>
            <person name="Dai P."/>
            <person name="Han X."/>
            <person name="Huang E."/>
            <person name="Gao Y."/>
            <person name="Liu J."/>
            <person name="Shao H."/>
            <person name="Ye R."/>
            <person name="Li L."/>
            <person name="Wei W."/>
            <person name="Wang X."/>
            <person name="Wang C."/>
            <person name="Huo Q."/>
            <person name="Li W."/>
            <person name="Guo W."/>
            <person name="Chen H."/>
            <person name="Chen S."/>
            <person name="Zhou L."/>
            <person name="Zhou L."/>
            <person name="Ni X."/>
            <person name="Tian J."/>
            <person name="Zhou Y."/>
            <person name="Sheng Y."/>
            <person name="Liu T."/>
            <person name="Pan Y."/>
            <person name="Xia L."/>
            <person name="Li J."/>
            <person name="Zhao F."/>
            <person name="Cao W."/>
        </authorList>
    </citation>
    <scope>NUCLEOTIDE SEQUENCE</scope>
    <source>
        <strain evidence="3">Rmic-2018</strain>
        <tissue evidence="3">Larvae</tissue>
    </source>
</reference>
<evidence type="ECO:0000256" key="2">
    <source>
        <dbReference type="SAM" id="SignalP"/>
    </source>
</evidence>
<name>A0A9J6DEX0_RHIMP</name>
<keyword evidence="1" id="KW-0472">Membrane</keyword>
<dbReference type="Proteomes" id="UP000821866">
    <property type="component" value="Chromosome 7"/>
</dbReference>
<comment type="caution">
    <text evidence="3">The sequence shown here is derived from an EMBL/GenBank/DDBJ whole genome shotgun (WGS) entry which is preliminary data.</text>
</comment>
<organism evidence="3 4">
    <name type="scientific">Rhipicephalus microplus</name>
    <name type="common">Cattle tick</name>
    <name type="synonym">Boophilus microplus</name>
    <dbReference type="NCBI Taxonomy" id="6941"/>
    <lineage>
        <taxon>Eukaryota</taxon>
        <taxon>Metazoa</taxon>
        <taxon>Ecdysozoa</taxon>
        <taxon>Arthropoda</taxon>
        <taxon>Chelicerata</taxon>
        <taxon>Arachnida</taxon>
        <taxon>Acari</taxon>
        <taxon>Parasitiformes</taxon>
        <taxon>Ixodida</taxon>
        <taxon>Ixodoidea</taxon>
        <taxon>Ixodidae</taxon>
        <taxon>Rhipicephalinae</taxon>
        <taxon>Rhipicephalus</taxon>
        <taxon>Boophilus</taxon>
    </lineage>
</organism>
<keyword evidence="4" id="KW-1185">Reference proteome</keyword>
<accession>A0A9J6DEX0</accession>
<feature type="transmembrane region" description="Helical" evidence="1">
    <location>
        <begin position="112"/>
        <end position="136"/>
    </location>
</feature>
<sequence length="138" mass="14665">MVVLVGTGLCRDTCCMKLVTLLLLHVVGGVHFPSSGAAVKRAADIVIVVDGGASDGPLRSRGVYSPCTHHGNCSDYNAICNFTLQLCVCPGGYRYSDHYCRYMGGPADNVGIYQVTLVVAAVFMVVVFSVFVACVVKR</sequence>
<keyword evidence="1" id="KW-0812">Transmembrane</keyword>